<dbReference type="Pfam" id="PF06568">
    <property type="entry name" value="YjiS-like"/>
    <property type="match status" value="1"/>
</dbReference>
<keyword evidence="3" id="KW-1185">Reference proteome</keyword>
<feature type="domain" description="YjiS-like" evidence="1">
    <location>
        <begin position="31"/>
        <end position="67"/>
    </location>
</feature>
<dbReference type="AlphaFoldDB" id="A0A1C3RIR4"/>
<protein>
    <recommendedName>
        <fullName evidence="1">YjiS-like domain-containing protein</fullName>
    </recommendedName>
</protein>
<evidence type="ECO:0000313" key="2">
    <source>
        <dbReference type="EMBL" id="SCA57104.1"/>
    </source>
</evidence>
<organism evidence="2 3">
    <name type="scientific">Candidatus Terasakiella magnetica</name>
    <dbReference type="NCBI Taxonomy" id="1867952"/>
    <lineage>
        <taxon>Bacteria</taxon>
        <taxon>Pseudomonadati</taxon>
        <taxon>Pseudomonadota</taxon>
        <taxon>Alphaproteobacteria</taxon>
        <taxon>Rhodospirillales</taxon>
        <taxon>Terasakiellaceae</taxon>
        <taxon>Terasakiella</taxon>
    </lineage>
</organism>
<dbReference type="EMBL" id="FLYE01000034">
    <property type="protein sequence ID" value="SCA57104.1"/>
    <property type="molecule type" value="Genomic_DNA"/>
</dbReference>
<accession>A0A1C3RIR4</accession>
<dbReference type="STRING" id="1867952.MTBPR1_40127"/>
<evidence type="ECO:0000259" key="1">
    <source>
        <dbReference type="Pfam" id="PF06568"/>
    </source>
</evidence>
<dbReference type="Proteomes" id="UP000231658">
    <property type="component" value="Unassembled WGS sequence"/>
</dbReference>
<gene>
    <name evidence="2" type="ORF">MTBPR1_40127</name>
</gene>
<reference evidence="2 3" key="1">
    <citation type="submission" date="2016-07" db="EMBL/GenBank/DDBJ databases">
        <authorList>
            <person name="Lefevre C.T."/>
        </authorList>
    </citation>
    <scope>NUCLEOTIDE SEQUENCE [LARGE SCALE GENOMIC DNA]</scope>
    <source>
        <strain evidence="2">PR1</strain>
    </source>
</reference>
<dbReference type="RefSeq" id="WP_205631239.1">
    <property type="nucleotide sequence ID" value="NZ_FLYE01000034.1"/>
</dbReference>
<proteinExistence type="predicted"/>
<sequence>MSVETLKINDYCSVGTAHKVETRLVMMPKQVLQTLKLWMQRQRKRSDLARLDDRILEDIGLSRTDIEREIKKPFWVK</sequence>
<dbReference type="InterPro" id="IPR009506">
    <property type="entry name" value="YjiS-like"/>
</dbReference>
<name>A0A1C3RIR4_9PROT</name>
<evidence type="ECO:0000313" key="3">
    <source>
        <dbReference type="Proteomes" id="UP000231658"/>
    </source>
</evidence>